<reference evidence="17" key="1">
    <citation type="submission" date="2018-04" db="EMBL/GenBank/DDBJ databases">
        <authorList>
            <person name="Go L.Y."/>
            <person name="Mitchell J.A."/>
        </authorList>
    </citation>
    <scope>NUCLEOTIDE SEQUENCE</scope>
    <source>
        <tissue evidence="17">Whole organism</tissue>
    </source>
</reference>
<dbReference type="InterPro" id="IPR012258">
    <property type="entry name" value="Acyl-CoA_oxidase"/>
</dbReference>
<evidence type="ECO:0000256" key="10">
    <source>
        <dbReference type="ARBA" id="ARBA00023140"/>
    </source>
</evidence>
<dbReference type="InterPro" id="IPR046373">
    <property type="entry name" value="Acyl-CoA_Oxase/DH_mid-dom_sf"/>
</dbReference>
<evidence type="ECO:0000313" key="17">
    <source>
        <dbReference type="EMBL" id="SSX04190.1"/>
    </source>
</evidence>
<evidence type="ECO:0000256" key="9">
    <source>
        <dbReference type="ARBA" id="ARBA00023098"/>
    </source>
</evidence>
<evidence type="ECO:0000256" key="7">
    <source>
        <dbReference type="ARBA" id="ARBA00022832"/>
    </source>
</evidence>
<dbReference type="GO" id="GO:0016402">
    <property type="term" value="F:pristanoyl-CoA oxidase activity"/>
    <property type="evidence" value="ECO:0007669"/>
    <property type="project" value="TreeGrafter"/>
</dbReference>
<evidence type="ECO:0000256" key="3">
    <source>
        <dbReference type="ARBA" id="ARBA00005189"/>
    </source>
</evidence>
<comment type="pathway">
    <text evidence="3">Lipid metabolism.</text>
</comment>
<keyword evidence="9" id="KW-0443">Lipid metabolism</keyword>
<dbReference type="OMA" id="CAILTKY"/>
<dbReference type="FunFam" id="1.20.140.10:FF:000007">
    <property type="entry name" value="Acyl-coenzyme A oxidase"/>
    <property type="match status" value="1"/>
</dbReference>
<feature type="active site" description="Proton acceptor" evidence="12">
    <location>
        <position position="452"/>
    </location>
</feature>
<dbReference type="EMBL" id="UFQS01000456">
    <property type="protein sequence ID" value="SSX04190.1"/>
    <property type="molecule type" value="Genomic_DNA"/>
</dbReference>
<keyword evidence="8" id="KW-0560">Oxidoreductase</keyword>
<comment type="similarity">
    <text evidence="4 11">Belongs to the acyl-CoA oxidase family.</text>
</comment>
<name>A0A336KTA8_CULSO</name>
<evidence type="ECO:0000259" key="16">
    <source>
        <dbReference type="Pfam" id="PF22924"/>
    </source>
</evidence>
<sequence length="696" mass="78625">MKEIAMTAILENKDIFPDFPKTGTLAKYRALATFDWKKLKLIIEDEEALKLRHRIFNFVRDHPLFSRNNEELTLDQQRNIAVKRMVVGFKEKFFDVEEYIQRPDLSWVFVSSLMAYCPSFAIKVTLTFGMFGNVLRTLGNERLYDFVEKNNNMEIYGAFALTEISHGTNARGMRTKATYDTKLKGFILHTPDFEAAKCWVGNLGKSCTHAIVYAQLYTPDGIHHGLNAFLVPIRDPKTMICYPGVLAGDLGEKIGLNGVDNGFVMFKNYLIPKEFLLSRTGDVTEEGKFISPFKDESKRLGASLGALSGGRVSICGIAATYAVKAITIGIRYSGARKQFGSDIDGNELPVLEYQSQQYRLLPYLASTYALNIFCSWLSGQHGNLMVKTFLGEKLPNVGIEIHALSSACKPFCTWTARDIIQECREACGGHGYLKISRLGDLRNDNDANCTYEGENNVLIQQASNWLLNIAKTGFENFERESPLKSASFLKDYNNIIKSSFQENTMANAANSETILNSLNWLCAFSLKKTMLKAQALQGGKLSPFDVRNNIQVFHANTLAMCYAQRNIYKVFYDFVNELSCSNEKEALQDLLILYGSNLIVKNSGLFYQGSYFRDQIEIELYENLILQLLEKIKTNAICLVDSITYPDHIINSCLGYSDGNVYKHLESSLFNSPGTFGRPTWWKDIVYKESYVNAKL</sequence>
<dbReference type="SUPFAM" id="SSF56645">
    <property type="entry name" value="Acyl-CoA dehydrogenase NM domain-like"/>
    <property type="match status" value="1"/>
</dbReference>
<keyword evidence="6 11" id="KW-0274">FAD</keyword>
<keyword evidence="10" id="KW-0576">Peroxisome</keyword>
<comment type="subcellular location">
    <subcellularLocation>
        <location evidence="2">Peroxisome</location>
    </subcellularLocation>
</comment>
<keyword evidence="7" id="KW-0276">Fatty acid metabolism</keyword>
<feature type="domain" description="Acyl-CoA oxidase/dehydrogenase middle" evidence="15">
    <location>
        <begin position="158"/>
        <end position="268"/>
    </location>
</feature>
<protein>
    <recommendedName>
        <fullName evidence="11">Acyl-coenzyme A oxidase</fullName>
    </recommendedName>
</protein>
<evidence type="ECO:0000256" key="4">
    <source>
        <dbReference type="ARBA" id="ARBA00006288"/>
    </source>
</evidence>
<evidence type="ECO:0000256" key="13">
    <source>
        <dbReference type="PIRSR" id="PIRSR000168-2"/>
    </source>
</evidence>
<evidence type="ECO:0000256" key="2">
    <source>
        <dbReference type="ARBA" id="ARBA00004275"/>
    </source>
</evidence>
<feature type="domain" description="Acyl-CoA oxidase C-terminal" evidence="14">
    <location>
        <begin position="511"/>
        <end position="686"/>
    </location>
</feature>
<dbReference type="PANTHER" id="PTHR10909">
    <property type="entry name" value="ELECTRON TRANSPORT OXIDOREDUCTASE"/>
    <property type="match status" value="1"/>
</dbReference>
<dbReference type="FunFam" id="1.20.140.10:FF:000010">
    <property type="entry name" value="Acyl-coenzyme A oxidase"/>
    <property type="match status" value="1"/>
</dbReference>
<feature type="domain" description="Acyl-CoA oxidase C-alpha1" evidence="16">
    <location>
        <begin position="305"/>
        <end position="467"/>
    </location>
</feature>
<dbReference type="Gene3D" id="2.40.110.10">
    <property type="entry name" value="Butyryl-CoA Dehydrogenase, subunit A, domain 2"/>
    <property type="match status" value="1"/>
</dbReference>
<dbReference type="InterPro" id="IPR009100">
    <property type="entry name" value="AcylCoA_DH/oxidase_NM_dom_sf"/>
</dbReference>
<dbReference type="GO" id="GO:0005777">
    <property type="term" value="C:peroxisome"/>
    <property type="evidence" value="ECO:0007669"/>
    <property type="project" value="UniProtKB-SubCell"/>
</dbReference>
<dbReference type="InterPro" id="IPR002655">
    <property type="entry name" value="Acyl-CoA_oxidase_C"/>
</dbReference>
<proteinExistence type="inferred from homology"/>
<evidence type="ECO:0000259" key="15">
    <source>
        <dbReference type="Pfam" id="PF02770"/>
    </source>
</evidence>
<organism evidence="17">
    <name type="scientific">Culicoides sonorensis</name>
    <name type="common">Biting midge</name>
    <dbReference type="NCBI Taxonomy" id="179676"/>
    <lineage>
        <taxon>Eukaryota</taxon>
        <taxon>Metazoa</taxon>
        <taxon>Ecdysozoa</taxon>
        <taxon>Arthropoda</taxon>
        <taxon>Hexapoda</taxon>
        <taxon>Insecta</taxon>
        <taxon>Pterygota</taxon>
        <taxon>Neoptera</taxon>
        <taxon>Endopterygota</taxon>
        <taxon>Diptera</taxon>
        <taxon>Nematocera</taxon>
        <taxon>Chironomoidea</taxon>
        <taxon>Ceratopogonidae</taxon>
        <taxon>Ceratopogoninae</taxon>
        <taxon>Culicoides</taxon>
        <taxon>Monoculicoides</taxon>
    </lineage>
</organism>
<accession>A0A336KTA8</accession>
<reference evidence="18" key="2">
    <citation type="submission" date="2018-07" db="EMBL/GenBank/DDBJ databases">
        <authorList>
            <person name="Quirk P.G."/>
            <person name="Krulwich T.A."/>
        </authorList>
    </citation>
    <scope>NUCLEOTIDE SEQUENCE</scope>
</reference>
<dbReference type="Pfam" id="PF22924">
    <property type="entry name" value="ACOX_C_alpha1"/>
    <property type="match status" value="1"/>
</dbReference>
<dbReference type="GO" id="GO:0005504">
    <property type="term" value="F:fatty acid binding"/>
    <property type="evidence" value="ECO:0007669"/>
    <property type="project" value="TreeGrafter"/>
</dbReference>
<dbReference type="Pfam" id="PF02770">
    <property type="entry name" value="Acyl-CoA_dh_M"/>
    <property type="match status" value="1"/>
</dbReference>
<dbReference type="AlphaFoldDB" id="A0A336KTA8"/>
<dbReference type="EMBL" id="UFQT01000456">
    <property type="protein sequence ID" value="SSX24555.1"/>
    <property type="molecule type" value="Genomic_DNA"/>
</dbReference>
<evidence type="ECO:0000256" key="6">
    <source>
        <dbReference type="ARBA" id="ARBA00022827"/>
    </source>
</evidence>
<evidence type="ECO:0000313" key="18">
    <source>
        <dbReference type="EMBL" id="SSX24555.1"/>
    </source>
</evidence>
<feature type="binding site" evidence="13">
    <location>
        <position position="201"/>
    </location>
    <ligand>
        <name>FAD</name>
        <dbReference type="ChEBI" id="CHEBI:57692"/>
    </ligand>
</feature>
<dbReference type="Pfam" id="PF01756">
    <property type="entry name" value="ACOX"/>
    <property type="match status" value="1"/>
</dbReference>
<evidence type="ECO:0000256" key="11">
    <source>
        <dbReference type="PIRNR" id="PIRNR000168"/>
    </source>
</evidence>
<feature type="binding site" evidence="13">
    <location>
        <position position="162"/>
    </location>
    <ligand>
        <name>FAD</name>
        <dbReference type="ChEBI" id="CHEBI:57692"/>
    </ligand>
</feature>
<dbReference type="PANTHER" id="PTHR10909:SF390">
    <property type="entry name" value="PEROXISOMAL ACYL-COENZYME A OXIDASE 3"/>
    <property type="match status" value="1"/>
</dbReference>
<dbReference type="VEuPathDB" id="VectorBase:CSON010921"/>
<dbReference type="GO" id="GO:0071949">
    <property type="term" value="F:FAD binding"/>
    <property type="evidence" value="ECO:0007669"/>
    <property type="project" value="InterPro"/>
</dbReference>
<evidence type="ECO:0000256" key="12">
    <source>
        <dbReference type="PIRSR" id="PIRSR000168-1"/>
    </source>
</evidence>
<dbReference type="InterPro" id="IPR055060">
    <property type="entry name" value="ACOX_C_alpha1"/>
</dbReference>
<dbReference type="SUPFAM" id="SSF47203">
    <property type="entry name" value="Acyl-CoA dehydrogenase C-terminal domain-like"/>
    <property type="match status" value="2"/>
</dbReference>
<gene>
    <name evidence="17" type="primary">CSON010921</name>
</gene>
<dbReference type="InterPro" id="IPR006091">
    <property type="entry name" value="Acyl-CoA_Oxase/DH_mid-dom"/>
</dbReference>
<dbReference type="PIRSF" id="PIRSF000168">
    <property type="entry name" value="Acyl-CoA_oxidase"/>
    <property type="match status" value="1"/>
</dbReference>
<evidence type="ECO:0000256" key="5">
    <source>
        <dbReference type="ARBA" id="ARBA00022630"/>
    </source>
</evidence>
<evidence type="ECO:0000259" key="14">
    <source>
        <dbReference type="Pfam" id="PF01756"/>
    </source>
</evidence>
<dbReference type="GO" id="GO:0055088">
    <property type="term" value="P:lipid homeostasis"/>
    <property type="evidence" value="ECO:0007669"/>
    <property type="project" value="TreeGrafter"/>
</dbReference>
<keyword evidence="5 11" id="KW-0285">Flavoprotein</keyword>
<dbReference type="Gene3D" id="1.20.140.10">
    <property type="entry name" value="Butyryl-CoA Dehydrogenase, subunit A, domain 3"/>
    <property type="match status" value="2"/>
</dbReference>
<evidence type="ECO:0000256" key="1">
    <source>
        <dbReference type="ARBA" id="ARBA00001974"/>
    </source>
</evidence>
<dbReference type="InterPro" id="IPR036250">
    <property type="entry name" value="AcylCo_DH-like_C"/>
</dbReference>
<comment type="cofactor">
    <cofactor evidence="1">
        <name>FAD</name>
        <dbReference type="ChEBI" id="CHEBI:57692"/>
    </cofactor>
</comment>
<evidence type="ECO:0000256" key="8">
    <source>
        <dbReference type="ARBA" id="ARBA00023002"/>
    </source>
</evidence>
<dbReference type="GO" id="GO:0033540">
    <property type="term" value="P:fatty acid beta-oxidation using acyl-CoA oxidase"/>
    <property type="evidence" value="ECO:0007669"/>
    <property type="project" value="TreeGrafter"/>
</dbReference>
<dbReference type="FunFam" id="2.40.110.10:FF:000005">
    <property type="entry name" value="Acyl-coenzyme A oxidase"/>
    <property type="match status" value="1"/>
</dbReference>